<feature type="binding site" evidence="6">
    <location>
        <position position="161"/>
    </location>
    <ligand>
        <name>Fe cation</name>
        <dbReference type="ChEBI" id="CHEBI:24875"/>
    </ligand>
</feature>
<evidence type="ECO:0000313" key="8">
    <source>
        <dbReference type="EMBL" id="SEK18073.1"/>
    </source>
</evidence>
<keyword evidence="8" id="KW-0223">Dioxygenase</keyword>
<evidence type="ECO:0000259" key="7">
    <source>
        <dbReference type="Pfam" id="PF02668"/>
    </source>
</evidence>
<organism evidence="8 9">
    <name type="scientific">Parapedobacter koreensis</name>
    <dbReference type="NCBI Taxonomy" id="332977"/>
    <lineage>
        <taxon>Bacteria</taxon>
        <taxon>Pseudomonadati</taxon>
        <taxon>Bacteroidota</taxon>
        <taxon>Sphingobacteriia</taxon>
        <taxon>Sphingobacteriales</taxon>
        <taxon>Sphingobacteriaceae</taxon>
        <taxon>Parapedobacter</taxon>
    </lineage>
</organism>
<dbReference type="SUPFAM" id="SSF51197">
    <property type="entry name" value="Clavaminate synthase-like"/>
    <property type="match status" value="1"/>
</dbReference>
<evidence type="ECO:0000256" key="1">
    <source>
        <dbReference type="ARBA" id="ARBA00008425"/>
    </source>
</evidence>
<keyword evidence="4 6" id="KW-0408">Iron</keyword>
<feature type="domain" description="TauD/TfdA-like" evidence="7">
    <location>
        <begin position="237"/>
        <end position="282"/>
    </location>
</feature>
<dbReference type="EMBL" id="FNZR01000001">
    <property type="protein sequence ID" value="SEK18073.1"/>
    <property type="molecule type" value="Genomic_DNA"/>
</dbReference>
<accession>A0A1H7EVZ4</accession>
<evidence type="ECO:0000256" key="5">
    <source>
        <dbReference type="PIRSR" id="PIRSR019543-1"/>
    </source>
</evidence>
<comment type="similarity">
    <text evidence="1">Belongs to the clavaminate synthase family.</text>
</comment>
<dbReference type="Pfam" id="PF02668">
    <property type="entry name" value="TauD"/>
    <property type="match status" value="1"/>
</dbReference>
<keyword evidence="9" id="KW-1185">Reference proteome</keyword>
<feature type="binding site" evidence="6">
    <location>
        <position position="263"/>
    </location>
    <ligand>
        <name>Fe cation</name>
        <dbReference type="ChEBI" id="CHEBI:24875"/>
    </ligand>
</feature>
<dbReference type="Proteomes" id="UP000198916">
    <property type="component" value="Unassembled WGS sequence"/>
</dbReference>
<dbReference type="InterPro" id="IPR014503">
    <property type="entry name" value="Clavaminate_syn-like"/>
</dbReference>
<feature type="binding site" evidence="5">
    <location>
        <position position="281"/>
    </location>
    <ligand>
        <name>2-oxoglutarate</name>
        <dbReference type="ChEBI" id="CHEBI:16810"/>
    </ligand>
</feature>
<dbReference type="AlphaFoldDB" id="A0A1H7EVZ4"/>
<proteinExistence type="inferred from homology"/>
<dbReference type="InterPro" id="IPR042098">
    <property type="entry name" value="TauD-like_sf"/>
</dbReference>
<gene>
    <name evidence="8" type="ORF">SAMN05421740_10166</name>
</gene>
<protein>
    <submittedName>
        <fullName evidence="8">Taurine catabolism dioxygenase TauD, TfdA family</fullName>
    </submittedName>
</protein>
<evidence type="ECO:0000256" key="2">
    <source>
        <dbReference type="ARBA" id="ARBA00022723"/>
    </source>
</evidence>
<dbReference type="GO" id="GO:0005506">
    <property type="term" value="F:iron ion binding"/>
    <property type="evidence" value="ECO:0007669"/>
    <property type="project" value="InterPro"/>
</dbReference>
<feature type="binding site" evidence="5">
    <location>
        <position position="187"/>
    </location>
    <ligand>
        <name>2-oxoglutarate</name>
        <dbReference type="ChEBI" id="CHEBI:16810"/>
    </ligand>
</feature>
<evidence type="ECO:0000256" key="6">
    <source>
        <dbReference type="PIRSR" id="PIRSR019543-2"/>
    </source>
</evidence>
<keyword evidence="2 6" id="KW-0479">Metal-binding</keyword>
<feature type="binding site" evidence="5">
    <location>
        <position position="277"/>
    </location>
    <ligand>
        <name>2-oxoglutarate</name>
        <dbReference type="ChEBI" id="CHEBI:16810"/>
    </ligand>
</feature>
<feature type="binding site" evidence="6">
    <location>
        <position position="163"/>
    </location>
    <ligand>
        <name>Fe cation</name>
        <dbReference type="ChEBI" id="CHEBI:24875"/>
    </ligand>
</feature>
<dbReference type="PIRSF" id="PIRSF019543">
    <property type="entry name" value="Clavaminate_syn"/>
    <property type="match status" value="1"/>
</dbReference>
<evidence type="ECO:0000256" key="3">
    <source>
        <dbReference type="ARBA" id="ARBA00023002"/>
    </source>
</evidence>
<dbReference type="STRING" id="332977.SAMN05421740_10166"/>
<sequence>MLPPAIGRFVSHFKTNMMITEIQQPYYTLTSEEKRYIREMVDDVVIPYSTENFDAFIHSCQQAAKLMPARLIGWKQETEQFDLGLLRNLPTEDFLVDTPKRQFVADHIPMFSDGLVGAIAALFGQTYLFERPCNRHIQNIYPVRGESAAQFPYSTNELDWHVENGAYSARADWVGLLCIREDKQAITKIARYDDIEWYQEQLSSLIGTIYSHGIDGLFHEEYAASAKMAMLDNSWQESAEQVYIRVVLEKGDMLMFNNRNTIHARSAITPKMDGTDRWLKRVLVASGTI</sequence>
<name>A0A1H7EVZ4_9SPHI</name>
<keyword evidence="3" id="KW-0560">Oxidoreductase</keyword>
<reference evidence="9" key="1">
    <citation type="submission" date="2016-10" db="EMBL/GenBank/DDBJ databases">
        <authorList>
            <person name="Varghese N."/>
            <person name="Submissions S."/>
        </authorList>
    </citation>
    <scope>NUCLEOTIDE SEQUENCE [LARGE SCALE GENOMIC DNA]</scope>
    <source>
        <strain evidence="9">Jip14</strain>
    </source>
</reference>
<dbReference type="Gene3D" id="3.60.130.10">
    <property type="entry name" value="Clavaminate synthase-like"/>
    <property type="match status" value="2"/>
</dbReference>
<dbReference type="InterPro" id="IPR003819">
    <property type="entry name" value="TauD/TfdA-like"/>
</dbReference>
<evidence type="ECO:0000256" key="4">
    <source>
        <dbReference type="ARBA" id="ARBA00023004"/>
    </source>
</evidence>
<evidence type="ECO:0000313" key="9">
    <source>
        <dbReference type="Proteomes" id="UP000198916"/>
    </source>
</evidence>
<dbReference type="GO" id="GO:0016706">
    <property type="term" value="F:2-oxoglutarate-dependent dioxygenase activity"/>
    <property type="evidence" value="ECO:0007669"/>
    <property type="project" value="UniProtKB-ARBA"/>
</dbReference>